<feature type="compositionally biased region" description="Basic and acidic residues" evidence="1">
    <location>
        <begin position="19"/>
        <end position="28"/>
    </location>
</feature>
<evidence type="ECO:0000313" key="3">
    <source>
        <dbReference type="EMBL" id="RJG22131.1"/>
    </source>
</evidence>
<keyword evidence="2" id="KW-0472">Membrane</keyword>
<evidence type="ECO:0000313" key="4">
    <source>
        <dbReference type="Proteomes" id="UP000266177"/>
    </source>
</evidence>
<keyword evidence="2" id="KW-1133">Transmembrane helix</keyword>
<keyword evidence="2" id="KW-0812">Transmembrane</keyword>
<evidence type="ECO:0000256" key="1">
    <source>
        <dbReference type="SAM" id="MobiDB-lite"/>
    </source>
</evidence>
<organism evidence="3 4">
    <name type="scientific">Paenibacillus thiaminolyticus</name>
    <name type="common">Bacillus thiaminolyticus</name>
    <dbReference type="NCBI Taxonomy" id="49283"/>
    <lineage>
        <taxon>Bacteria</taxon>
        <taxon>Bacillati</taxon>
        <taxon>Bacillota</taxon>
        <taxon>Bacilli</taxon>
        <taxon>Bacillales</taxon>
        <taxon>Paenibacillaceae</taxon>
        <taxon>Paenibacillus</taxon>
    </lineage>
</organism>
<proteinExistence type="predicted"/>
<protein>
    <submittedName>
        <fullName evidence="3">LPXTG cell wall anchor domain-containing protein</fullName>
    </submittedName>
</protein>
<sequence length="147" mass="14987">MSAGERNLTIDAGLVKSGVKPEPERPDPEGPGSGGGGTTDPGSGTTPGTKPPDNRETVPGTIVEGPDTVVGGETDPGETVPGTPGTEERPGSNELPANRPGDRKKPEHPAGSSLPATGEKSPLASWIGLLFCAAAVVMWLSRKRMKQ</sequence>
<feature type="region of interest" description="Disordered" evidence="1">
    <location>
        <begin position="1"/>
        <end position="120"/>
    </location>
</feature>
<name>A0A3A3GGQ6_PANTH</name>
<dbReference type="Proteomes" id="UP000266177">
    <property type="component" value="Unassembled WGS sequence"/>
</dbReference>
<accession>A0A3A3GGQ6</accession>
<dbReference type="EMBL" id="QYZD01000018">
    <property type="protein sequence ID" value="RJG22131.1"/>
    <property type="molecule type" value="Genomic_DNA"/>
</dbReference>
<dbReference type="RefSeq" id="WP_119795023.1">
    <property type="nucleotide sequence ID" value="NZ_QYZD01000018.1"/>
</dbReference>
<evidence type="ECO:0000256" key="2">
    <source>
        <dbReference type="SAM" id="Phobius"/>
    </source>
</evidence>
<comment type="caution">
    <text evidence="3">The sequence shown here is derived from an EMBL/GenBank/DDBJ whole genome shotgun (WGS) entry which is preliminary data.</text>
</comment>
<dbReference type="NCBIfam" id="TIGR01167">
    <property type="entry name" value="LPXTG_anchor"/>
    <property type="match status" value="1"/>
</dbReference>
<dbReference type="AlphaFoldDB" id="A0A3A3GGQ6"/>
<gene>
    <name evidence="3" type="ORF">DQX05_18700</name>
</gene>
<feature type="transmembrane region" description="Helical" evidence="2">
    <location>
        <begin position="123"/>
        <end position="141"/>
    </location>
</feature>
<dbReference type="OrthoDB" id="2056845at2"/>
<reference evidence="3 4" key="1">
    <citation type="submission" date="2018-09" db="EMBL/GenBank/DDBJ databases">
        <title>Paenibacillus SK2017-BO5.</title>
        <authorList>
            <person name="Piskunova J.V."/>
            <person name="Dubiley S.A."/>
            <person name="Severinov K.V."/>
        </authorList>
    </citation>
    <scope>NUCLEOTIDE SEQUENCE [LARGE SCALE GENOMIC DNA]</scope>
    <source>
        <strain evidence="3 4">BO5</strain>
    </source>
</reference>